<evidence type="ECO:0000256" key="4">
    <source>
        <dbReference type="ARBA" id="ARBA00022723"/>
    </source>
</evidence>
<evidence type="ECO:0000256" key="7">
    <source>
        <dbReference type="ARBA" id="ARBA00023033"/>
    </source>
</evidence>
<comment type="caution">
    <text evidence="8">The sequence shown here is derived from an EMBL/GenBank/DDBJ whole genome shotgun (WGS) entry which is preliminary data.</text>
</comment>
<dbReference type="SUPFAM" id="SSF48264">
    <property type="entry name" value="Cytochrome P450"/>
    <property type="match status" value="1"/>
</dbReference>
<evidence type="ECO:0000256" key="3">
    <source>
        <dbReference type="ARBA" id="ARBA00022617"/>
    </source>
</evidence>
<accession>A0ABV6CMS0</accession>
<evidence type="ECO:0000256" key="6">
    <source>
        <dbReference type="ARBA" id="ARBA00023004"/>
    </source>
</evidence>
<dbReference type="InterPro" id="IPR001128">
    <property type="entry name" value="Cyt_P450"/>
</dbReference>
<keyword evidence="3" id="KW-0349">Heme</keyword>
<gene>
    <name evidence="8" type="ORF">ACFFIZ_12625</name>
</gene>
<sequence length="406" mass="45691">MDHTLAFLREGYGFIGARCDAFGTDMFQTRIMLRRVTCLRGEEAARMFYGGGCFTRRSAMPPTVLRLLQDKGSVQMLDGAAHRHRKALFIDLLMGSMAEQDFLDLFEAEWVTAMEGWSRQPQIVLLDEVNLVLTRAACRWAGVPLTGRSAERMCRDLSAMIEYAGHVGPRMLAAMARRRSAERFVRSVLEQQRIEGSADSPVARIALFRDPDGQLLSLNAATVELLNVLRPIVAIGRYVMFSALALHDRPDWREALQGAGDKLYDSFAEEVRRLYPFFPVIGGISRCGFDWRGHRFSKGDWVLLDLYGTNHDPRRFPEPMVFDPDRVLTWQDQGFDFVPQGGGRIAESHRCPGEQLTVAIIRSATRLLVERMDYAVPPQDLAIPLNRMPAGPKSGMILSRVAGKQV</sequence>
<organism evidence="8 9">
    <name type="scientific">Paracoccus rhizosphaerae</name>
    <dbReference type="NCBI Taxonomy" id="1133347"/>
    <lineage>
        <taxon>Bacteria</taxon>
        <taxon>Pseudomonadati</taxon>
        <taxon>Pseudomonadota</taxon>
        <taxon>Alphaproteobacteria</taxon>
        <taxon>Rhodobacterales</taxon>
        <taxon>Paracoccaceae</taxon>
        <taxon>Paracoccus</taxon>
    </lineage>
</organism>
<evidence type="ECO:0000313" key="8">
    <source>
        <dbReference type="EMBL" id="MFC0201125.1"/>
    </source>
</evidence>
<protein>
    <submittedName>
        <fullName evidence="8">Cytochrome P450</fullName>
    </submittedName>
</protein>
<dbReference type="PANTHER" id="PTHR24286:SF24">
    <property type="entry name" value="LANOSTEROL 14-ALPHA DEMETHYLASE"/>
    <property type="match status" value="1"/>
</dbReference>
<keyword evidence="5" id="KW-0560">Oxidoreductase</keyword>
<dbReference type="InterPro" id="IPR036396">
    <property type="entry name" value="Cyt_P450_sf"/>
</dbReference>
<dbReference type="PANTHER" id="PTHR24286">
    <property type="entry name" value="CYTOCHROME P450 26"/>
    <property type="match status" value="1"/>
</dbReference>
<evidence type="ECO:0000256" key="1">
    <source>
        <dbReference type="ARBA" id="ARBA00001971"/>
    </source>
</evidence>
<keyword evidence="7" id="KW-0503">Monooxygenase</keyword>
<reference evidence="8 9" key="1">
    <citation type="submission" date="2024-09" db="EMBL/GenBank/DDBJ databases">
        <authorList>
            <person name="Sun Q."/>
            <person name="Mori K."/>
        </authorList>
    </citation>
    <scope>NUCLEOTIDE SEQUENCE [LARGE SCALE GENOMIC DNA]</scope>
    <source>
        <strain evidence="8 9">CCM 7904</strain>
    </source>
</reference>
<evidence type="ECO:0000256" key="2">
    <source>
        <dbReference type="ARBA" id="ARBA00010617"/>
    </source>
</evidence>
<name>A0ABV6CMS0_9RHOB</name>
<keyword evidence="9" id="KW-1185">Reference proteome</keyword>
<comment type="cofactor">
    <cofactor evidence="1">
        <name>heme</name>
        <dbReference type="ChEBI" id="CHEBI:30413"/>
    </cofactor>
</comment>
<evidence type="ECO:0000256" key="5">
    <source>
        <dbReference type="ARBA" id="ARBA00023002"/>
    </source>
</evidence>
<keyword evidence="6" id="KW-0408">Iron</keyword>
<dbReference type="Gene3D" id="1.10.630.10">
    <property type="entry name" value="Cytochrome P450"/>
    <property type="match status" value="1"/>
</dbReference>
<dbReference type="Pfam" id="PF00067">
    <property type="entry name" value="p450"/>
    <property type="match status" value="1"/>
</dbReference>
<comment type="similarity">
    <text evidence="2">Belongs to the cytochrome P450 family.</text>
</comment>
<dbReference type="Proteomes" id="UP001589795">
    <property type="component" value="Unassembled WGS sequence"/>
</dbReference>
<dbReference type="RefSeq" id="WP_265508523.1">
    <property type="nucleotide sequence ID" value="NZ_JAOTBE010000084.1"/>
</dbReference>
<dbReference type="EMBL" id="JBHLWQ010000117">
    <property type="protein sequence ID" value="MFC0201125.1"/>
    <property type="molecule type" value="Genomic_DNA"/>
</dbReference>
<dbReference type="CDD" id="cd11067">
    <property type="entry name" value="CYP152"/>
    <property type="match status" value="1"/>
</dbReference>
<evidence type="ECO:0000313" key="9">
    <source>
        <dbReference type="Proteomes" id="UP001589795"/>
    </source>
</evidence>
<proteinExistence type="inferred from homology"/>
<keyword evidence="4" id="KW-0479">Metal-binding</keyword>